<comment type="catalytic activity">
    <reaction evidence="1">
        <text>D-alanyl-D-alanine + H2O = 2 D-alanine</text>
        <dbReference type="Rhea" id="RHEA:20661"/>
        <dbReference type="ChEBI" id="CHEBI:15377"/>
        <dbReference type="ChEBI" id="CHEBI:57416"/>
        <dbReference type="ChEBI" id="CHEBI:57822"/>
        <dbReference type="EC" id="3.4.13.22"/>
    </reaction>
</comment>
<keyword evidence="8" id="KW-0961">Cell wall biogenesis/degradation</keyword>
<evidence type="ECO:0008006" key="11">
    <source>
        <dbReference type="Google" id="ProtNLM"/>
    </source>
</evidence>
<dbReference type="GO" id="GO:0008237">
    <property type="term" value="F:metallopeptidase activity"/>
    <property type="evidence" value="ECO:0007669"/>
    <property type="project" value="UniProtKB-KW"/>
</dbReference>
<name>A0A107ZNR1_9BURK</name>
<dbReference type="InterPro" id="IPR000755">
    <property type="entry name" value="A_A_dipeptidase"/>
</dbReference>
<dbReference type="GO" id="GO:0071555">
    <property type="term" value="P:cell wall organization"/>
    <property type="evidence" value="ECO:0007669"/>
    <property type="project" value="UniProtKB-KW"/>
</dbReference>
<evidence type="ECO:0000256" key="3">
    <source>
        <dbReference type="ARBA" id="ARBA00022723"/>
    </source>
</evidence>
<evidence type="ECO:0000256" key="5">
    <source>
        <dbReference type="ARBA" id="ARBA00022833"/>
    </source>
</evidence>
<dbReference type="GeneID" id="93058300"/>
<evidence type="ECO:0000256" key="4">
    <source>
        <dbReference type="ARBA" id="ARBA00022801"/>
    </source>
</evidence>
<dbReference type="RefSeq" id="WP_060148569.1">
    <property type="nucleotide sequence ID" value="NZ_CP156687.1"/>
</dbReference>
<evidence type="ECO:0000256" key="6">
    <source>
        <dbReference type="ARBA" id="ARBA00022997"/>
    </source>
</evidence>
<evidence type="ECO:0000313" key="9">
    <source>
        <dbReference type="EMBL" id="KWA66570.1"/>
    </source>
</evidence>
<gene>
    <name evidence="9" type="ORF">WT44_05785</name>
</gene>
<dbReference type="PANTHER" id="PTHR43126:SF2">
    <property type="entry name" value="D-ALANYL-D-ALANINE DIPEPTIDASE"/>
    <property type="match status" value="1"/>
</dbReference>
<evidence type="ECO:0000313" key="10">
    <source>
        <dbReference type="Proteomes" id="UP000068603"/>
    </source>
</evidence>
<keyword evidence="3" id="KW-0479">Metal-binding</keyword>
<proteinExistence type="predicted"/>
<evidence type="ECO:0000256" key="2">
    <source>
        <dbReference type="ARBA" id="ARBA00022670"/>
    </source>
</evidence>
<organism evidence="9">
    <name type="scientific">Burkholderia stagnalis</name>
    <dbReference type="NCBI Taxonomy" id="1503054"/>
    <lineage>
        <taxon>Bacteria</taxon>
        <taxon>Pseudomonadati</taxon>
        <taxon>Pseudomonadota</taxon>
        <taxon>Betaproteobacteria</taxon>
        <taxon>Burkholderiales</taxon>
        <taxon>Burkholderiaceae</taxon>
        <taxon>Burkholderia</taxon>
        <taxon>Burkholderia cepacia complex</taxon>
    </lineage>
</organism>
<dbReference type="PANTHER" id="PTHR43126">
    <property type="entry name" value="D-ALANYL-D-ALANINE DIPEPTIDASE"/>
    <property type="match status" value="1"/>
</dbReference>
<accession>A0A107ZNR1</accession>
<dbReference type="GO" id="GO:0006508">
    <property type="term" value="P:proteolysis"/>
    <property type="evidence" value="ECO:0007669"/>
    <property type="project" value="UniProtKB-KW"/>
</dbReference>
<dbReference type="Gene3D" id="3.30.1380.10">
    <property type="match status" value="1"/>
</dbReference>
<keyword evidence="7" id="KW-0482">Metalloprotease</keyword>
<evidence type="ECO:0000256" key="8">
    <source>
        <dbReference type="ARBA" id="ARBA00023316"/>
    </source>
</evidence>
<evidence type="ECO:0000256" key="7">
    <source>
        <dbReference type="ARBA" id="ARBA00023049"/>
    </source>
</evidence>
<keyword evidence="6" id="KW-0224">Dipeptidase</keyword>
<comment type="caution">
    <text evidence="9">The sequence shown here is derived from an EMBL/GenBank/DDBJ whole genome shotgun (WGS) entry which is preliminary data.</text>
</comment>
<dbReference type="Pfam" id="PF01427">
    <property type="entry name" value="Peptidase_M15"/>
    <property type="match status" value="1"/>
</dbReference>
<sequence length="221" mass="24491">MTLLSLSDSRVALIPVVDTGEPLVALDGLSTRLRMDHSTEHRANLGYDLDFRARETVGVKLAKASLQLPDGFTLLVKESLRPSTLQDKWFREYRHKILAHHPGIAEDDANVLASRYVAPPSVAGHPTGGAIDVTLCDGEGRELNLGCPYDADEASSNGACRSACDTLEPQAAAHRRILFTVLGEAGFVNYPFEWWHWSYGDRYWAVVTRREHAIYGAVDMR</sequence>
<dbReference type="Proteomes" id="UP000068603">
    <property type="component" value="Unassembled WGS sequence"/>
</dbReference>
<dbReference type="SUPFAM" id="SSF55166">
    <property type="entry name" value="Hedgehog/DD-peptidase"/>
    <property type="match status" value="1"/>
</dbReference>
<dbReference type="GO" id="GO:0046872">
    <property type="term" value="F:metal ion binding"/>
    <property type="evidence" value="ECO:0007669"/>
    <property type="project" value="UniProtKB-KW"/>
</dbReference>
<dbReference type="EMBL" id="LPHB01000019">
    <property type="protein sequence ID" value="KWA66570.1"/>
    <property type="molecule type" value="Genomic_DNA"/>
</dbReference>
<protein>
    <recommendedName>
        <fullName evidence="11">D-Ala-D-Ala dipeptidase</fullName>
    </recommendedName>
</protein>
<evidence type="ECO:0000256" key="1">
    <source>
        <dbReference type="ARBA" id="ARBA00001362"/>
    </source>
</evidence>
<dbReference type="CDD" id="cd14843">
    <property type="entry name" value="D-Ala-D-Ala_dipeptidase_like"/>
    <property type="match status" value="1"/>
</dbReference>
<reference evidence="9 10" key="1">
    <citation type="submission" date="2015-11" db="EMBL/GenBank/DDBJ databases">
        <title>Expanding the genomic diversity of Burkholderia species for the development of highly accurate diagnostics.</title>
        <authorList>
            <person name="Sahl J."/>
            <person name="Keim P."/>
            <person name="Wagner D."/>
        </authorList>
    </citation>
    <scope>NUCLEOTIDE SEQUENCE [LARGE SCALE GENOMIC DNA]</scope>
    <source>
        <strain evidence="9 10">MSMB1960WGS</strain>
    </source>
</reference>
<dbReference type="GO" id="GO:0160237">
    <property type="term" value="F:D-Ala-D-Ala dipeptidase activity"/>
    <property type="evidence" value="ECO:0007669"/>
    <property type="project" value="UniProtKB-EC"/>
</dbReference>
<keyword evidence="5" id="KW-0862">Zinc</keyword>
<keyword evidence="2" id="KW-0645">Protease</keyword>
<dbReference type="InterPro" id="IPR009045">
    <property type="entry name" value="Zn_M74/Hedgehog-like"/>
</dbReference>
<dbReference type="AlphaFoldDB" id="A0A107ZNR1"/>
<keyword evidence="4" id="KW-0378">Hydrolase</keyword>
<dbReference type="STRING" id="1503054.WT74_18245"/>